<gene>
    <name evidence="1" type="ORF">QBC47DRAFT_373944</name>
</gene>
<comment type="caution">
    <text evidence="1">The sequence shown here is derived from an EMBL/GenBank/DDBJ whole genome shotgun (WGS) entry which is preliminary data.</text>
</comment>
<accession>A0AAJ0FCC7</accession>
<dbReference type="EMBL" id="MU839829">
    <property type="protein sequence ID" value="KAK1758218.1"/>
    <property type="molecule type" value="Genomic_DNA"/>
</dbReference>
<reference evidence="1" key="1">
    <citation type="submission" date="2023-06" db="EMBL/GenBank/DDBJ databases">
        <title>Genome-scale phylogeny and comparative genomics of the fungal order Sordariales.</title>
        <authorList>
            <consortium name="Lawrence Berkeley National Laboratory"/>
            <person name="Hensen N."/>
            <person name="Bonometti L."/>
            <person name="Westerberg I."/>
            <person name="Brannstrom I.O."/>
            <person name="Guillou S."/>
            <person name="Cros-Aarteil S."/>
            <person name="Calhoun S."/>
            <person name="Haridas S."/>
            <person name="Kuo A."/>
            <person name="Mondo S."/>
            <person name="Pangilinan J."/>
            <person name="Riley R."/>
            <person name="Labutti K."/>
            <person name="Andreopoulos B."/>
            <person name="Lipzen A."/>
            <person name="Chen C."/>
            <person name="Yanf M."/>
            <person name="Daum C."/>
            <person name="Ng V."/>
            <person name="Clum A."/>
            <person name="Steindorff A."/>
            <person name="Ohm R."/>
            <person name="Martin F."/>
            <person name="Silar P."/>
            <person name="Natvig D."/>
            <person name="Lalanne C."/>
            <person name="Gautier V."/>
            <person name="Ament-Velasquez S.L."/>
            <person name="Kruys A."/>
            <person name="Hutchinson M.I."/>
            <person name="Powell A.J."/>
            <person name="Barry K."/>
            <person name="Miller A.N."/>
            <person name="Grigoriev I.V."/>
            <person name="Debuchy R."/>
            <person name="Gladieux P."/>
            <person name="Thoren M.H."/>
            <person name="Johannesson H."/>
        </authorList>
    </citation>
    <scope>NUCLEOTIDE SEQUENCE</scope>
    <source>
        <strain evidence="1">PSN4</strain>
    </source>
</reference>
<keyword evidence="2" id="KW-1185">Reference proteome</keyword>
<evidence type="ECO:0000313" key="1">
    <source>
        <dbReference type="EMBL" id="KAK1758218.1"/>
    </source>
</evidence>
<sequence length="109" mass="12222">MAGLSTADLLRVQCLSVSWFAWAVGYDSYYLARGRGKVWGRSREGLFACVCAHSHAHTHKKNVSTFFLPTCSKHNTFGCMGFRSFQQGGGSTLRTLHRRGNHVPRTKCR</sequence>
<organism evidence="1 2">
    <name type="scientific">Echria macrotheca</name>
    <dbReference type="NCBI Taxonomy" id="438768"/>
    <lineage>
        <taxon>Eukaryota</taxon>
        <taxon>Fungi</taxon>
        <taxon>Dikarya</taxon>
        <taxon>Ascomycota</taxon>
        <taxon>Pezizomycotina</taxon>
        <taxon>Sordariomycetes</taxon>
        <taxon>Sordariomycetidae</taxon>
        <taxon>Sordariales</taxon>
        <taxon>Schizotheciaceae</taxon>
        <taxon>Echria</taxon>
    </lineage>
</organism>
<dbReference type="Proteomes" id="UP001239445">
    <property type="component" value="Unassembled WGS sequence"/>
</dbReference>
<dbReference type="AlphaFoldDB" id="A0AAJ0FCC7"/>
<protein>
    <submittedName>
        <fullName evidence="1">Uncharacterized protein</fullName>
    </submittedName>
</protein>
<proteinExistence type="predicted"/>
<evidence type="ECO:0000313" key="2">
    <source>
        <dbReference type="Proteomes" id="UP001239445"/>
    </source>
</evidence>
<name>A0AAJ0FCC7_9PEZI</name>